<keyword evidence="1" id="KW-0732">Signal</keyword>
<evidence type="ECO:0000259" key="2">
    <source>
        <dbReference type="PROSITE" id="PS51762"/>
    </source>
</evidence>
<dbReference type="EMBL" id="MCOK01000001">
    <property type="protein sequence ID" value="OOC56262.1"/>
    <property type="molecule type" value="Genomic_DNA"/>
</dbReference>
<dbReference type="InterPro" id="IPR013320">
    <property type="entry name" value="ConA-like_dom_sf"/>
</dbReference>
<dbReference type="InterPro" id="IPR000757">
    <property type="entry name" value="Beta-glucanase-like"/>
</dbReference>
<evidence type="ECO:0000313" key="4">
    <source>
        <dbReference type="Proteomes" id="UP000189004"/>
    </source>
</evidence>
<feature type="chain" id="PRO_5012392241" evidence="1">
    <location>
        <begin position="32"/>
        <end position="316"/>
    </location>
</feature>
<dbReference type="Gene3D" id="2.60.120.200">
    <property type="match status" value="1"/>
</dbReference>
<dbReference type="Proteomes" id="UP000189004">
    <property type="component" value="Unassembled WGS sequence"/>
</dbReference>
<dbReference type="GO" id="GO:0004553">
    <property type="term" value="F:hydrolase activity, hydrolyzing O-glycosyl compounds"/>
    <property type="evidence" value="ECO:0007669"/>
    <property type="project" value="InterPro"/>
</dbReference>
<dbReference type="PROSITE" id="PS51762">
    <property type="entry name" value="GH16_2"/>
    <property type="match status" value="1"/>
</dbReference>
<gene>
    <name evidence="3" type="ORF">NOSIN_22575</name>
</gene>
<name>A0A1V3C6K0_9ACTN</name>
<feature type="domain" description="GH16" evidence="2">
    <location>
        <begin position="1"/>
        <end position="287"/>
    </location>
</feature>
<protein>
    <submittedName>
        <fullName evidence="3">Hydrolase</fullName>
    </submittedName>
</protein>
<dbReference type="OrthoDB" id="3404894at2"/>
<dbReference type="SUPFAM" id="SSF49899">
    <property type="entry name" value="Concanavalin A-like lectins/glucanases"/>
    <property type="match status" value="1"/>
</dbReference>
<dbReference type="AlphaFoldDB" id="A0A1V3C6K0"/>
<organism evidence="3 4">
    <name type="scientific">Nocardiopsis sinuspersici</name>
    <dbReference type="NCBI Taxonomy" id="501010"/>
    <lineage>
        <taxon>Bacteria</taxon>
        <taxon>Bacillati</taxon>
        <taxon>Actinomycetota</taxon>
        <taxon>Actinomycetes</taxon>
        <taxon>Streptosporangiales</taxon>
        <taxon>Nocardiopsidaceae</taxon>
        <taxon>Nocardiopsis</taxon>
    </lineage>
</organism>
<proteinExistence type="predicted"/>
<reference evidence="4" key="1">
    <citation type="submission" date="2016-08" db="EMBL/GenBank/DDBJ databases">
        <authorList>
            <person name="Tokovenko B."/>
            <person name="Kalinowski J."/>
        </authorList>
    </citation>
    <scope>NUCLEOTIDE SEQUENCE [LARGE SCALE GENOMIC DNA]</scope>
    <source>
        <strain evidence="4">UTMC102</strain>
    </source>
</reference>
<dbReference type="GO" id="GO:0005975">
    <property type="term" value="P:carbohydrate metabolic process"/>
    <property type="evidence" value="ECO:0007669"/>
    <property type="project" value="InterPro"/>
</dbReference>
<comment type="caution">
    <text evidence="3">The sequence shown here is derived from an EMBL/GenBank/DDBJ whole genome shotgun (WGS) entry which is preliminary data.</text>
</comment>
<evidence type="ECO:0000313" key="3">
    <source>
        <dbReference type="EMBL" id="OOC56262.1"/>
    </source>
</evidence>
<feature type="signal peptide" evidence="1">
    <location>
        <begin position="1"/>
        <end position="31"/>
    </location>
</feature>
<accession>A0A1V3C6K0</accession>
<sequence>MFPVPTRIRIRVGGAALACAAALPLASCAMASPTEVEAVSDRTSASCGLFFDDFDYGGPTDPALRDQGWNVRSWAGGPGVPGASWDADNVSFTEEGGDSVLRLTSTTDGTPAGTSQAELAFGEEKFHEGTYAAKVRFADTPVSGEDGDTVLQTFYTITPLAHDNDPDYSELDFEYLPNSGWGAPAEAMYLTSYHTYQRDPWKADNTSDVVDRSFEGWRDLVVQVEDGLVRYYVDTHLVAEHGGKYYPSSPMSINFNQWFVDMSGHTGGPSTYVQDVDWVYHQQGESVAPEEVNRRVGGQRNAGVSRVDGVVPGGAC</sequence>
<keyword evidence="4" id="KW-1185">Reference proteome</keyword>
<dbReference type="STRING" id="501010.NOSIN_22575"/>
<dbReference type="CDD" id="cd00413">
    <property type="entry name" value="Glyco_hydrolase_16"/>
    <property type="match status" value="1"/>
</dbReference>
<evidence type="ECO:0000256" key="1">
    <source>
        <dbReference type="SAM" id="SignalP"/>
    </source>
</evidence>
<keyword evidence="3" id="KW-0378">Hydrolase</keyword>